<organism evidence="2 3">
    <name type="scientific">Exophiala xenobiotica</name>
    <dbReference type="NCBI Taxonomy" id="348802"/>
    <lineage>
        <taxon>Eukaryota</taxon>
        <taxon>Fungi</taxon>
        <taxon>Dikarya</taxon>
        <taxon>Ascomycota</taxon>
        <taxon>Pezizomycotina</taxon>
        <taxon>Eurotiomycetes</taxon>
        <taxon>Chaetothyriomycetidae</taxon>
        <taxon>Chaetothyriales</taxon>
        <taxon>Herpotrichiellaceae</taxon>
        <taxon>Exophiala</taxon>
    </lineage>
</organism>
<evidence type="ECO:0000313" key="3">
    <source>
        <dbReference type="Proteomes" id="UP000054342"/>
    </source>
</evidence>
<feature type="region of interest" description="Disordered" evidence="1">
    <location>
        <begin position="57"/>
        <end position="115"/>
    </location>
</feature>
<protein>
    <submittedName>
        <fullName evidence="2">Uncharacterized protein</fullName>
    </submittedName>
</protein>
<feature type="compositionally biased region" description="Basic and acidic residues" evidence="1">
    <location>
        <begin position="163"/>
        <end position="186"/>
    </location>
</feature>
<feature type="compositionally biased region" description="Polar residues" evidence="1">
    <location>
        <begin position="210"/>
        <end position="219"/>
    </location>
</feature>
<feature type="compositionally biased region" description="Basic and acidic residues" evidence="1">
    <location>
        <begin position="78"/>
        <end position="97"/>
    </location>
</feature>
<keyword evidence="3" id="KW-1185">Reference proteome</keyword>
<evidence type="ECO:0000256" key="1">
    <source>
        <dbReference type="SAM" id="MobiDB-lite"/>
    </source>
</evidence>
<dbReference type="EMBL" id="KN847320">
    <property type="protein sequence ID" value="KIW54871.1"/>
    <property type="molecule type" value="Genomic_DNA"/>
</dbReference>
<evidence type="ECO:0000313" key="2">
    <source>
        <dbReference type="EMBL" id="KIW54871.1"/>
    </source>
</evidence>
<dbReference type="Proteomes" id="UP000054342">
    <property type="component" value="Unassembled WGS sequence"/>
</dbReference>
<name>A0A0D2BQR7_9EURO</name>
<feature type="region of interest" description="Disordered" evidence="1">
    <location>
        <begin position="127"/>
        <end position="254"/>
    </location>
</feature>
<dbReference type="OrthoDB" id="10502294at2759"/>
<dbReference type="AlphaFoldDB" id="A0A0D2BQR7"/>
<sequence>MCECFCGLGGRARRASSAVVREIGRGVRPVNPAKIMVPGQHRKYSLPWNRAAPFPGGYQIGEPTPRRRSFRPSGWQGTRRESDAWTDRGSLDRRGTQEQEVEFEEHHEEFEDADFEESEFFVEADGEARGHLSGRRESEQQAGGDEMGQREREESVQGGGIEINHRGREESFGGMEGDHSQQETHESIGGGGTDHSQRERYESIEGGGTDPSQQERSGSLGQGANDAGESDENEGGHGGGRQSRLNSEGFGGAL</sequence>
<gene>
    <name evidence="2" type="ORF">PV05_07202</name>
</gene>
<dbReference type="RefSeq" id="XP_013315455.1">
    <property type="nucleotide sequence ID" value="XM_013460001.1"/>
</dbReference>
<dbReference type="GeneID" id="25329110"/>
<reference evidence="2 3" key="1">
    <citation type="submission" date="2015-01" db="EMBL/GenBank/DDBJ databases">
        <title>The Genome Sequence of Exophiala xenobiotica CBS118157.</title>
        <authorList>
            <consortium name="The Broad Institute Genomics Platform"/>
            <person name="Cuomo C."/>
            <person name="de Hoog S."/>
            <person name="Gorbushina A."/>
            <person name="Stielow B."/>
            <person name="Teixiera M."/>
            <person name="Abouelleil A."/>
            <person name="Chapman S.B."/>
            <person name="Priest M."/>
            <person name="Young S.K."/>
            <person name="Wortman J."/>
            <person name="Nusbaum C."/>
            <person name="Birren B."/>
        </authorList>
    </citation>
    <scope>NUCLEOTIDE SEQUENCE [LARGE SCALE GENOMIC DNA]</scope>
    <source>
        <strain evidence="2 3">CBS 118157</strain>
    </source>
</reference>
<dbReference type="HOGENOM" id="CLU_1094299_0_0_1"/>
<proteinExistence type="predicted"/>
<feature type="compositionally biased region" description="Basic and acidic residues" evidence="1">
    <location>
        <begin position="127"/>
        <end position="139"/>
    </location>
</feature>
<accession>A0A0D2BQR7</accession>